<dbReference type="AlphaFoldDB" id="A0A6J5UJA8"/>
<dbReference type="Gene3D" id="3.40.50.1110">
    <property type="entry name" value="SGNH hydrolase"/>
    <property type="match status" value="1"/>
</dbReference>
<dbReference type="CDD" id="cd01837">
    <property type="entry name" value="SGNH_plant_lipase_like"/>
    <property type="match status" value="1"/>
</dbReference>
<dbReference type="InterPro" id="IPR036514">
    <property type="entry name" value="SGNH_hydro_sf"/>
</dbReference>
<evidence type="ECO:0000256" key="2">
    <source>
        <dbReference type="SAM" id="SignalP"/>
    </source>
</evidence>
<comment type="similarity">
    <text evidence="1">Belongs to the 'GDSL' lipolytic enzyme family.</text>
</comment>
<organism evidence="3 4">
    <name type="scientific">Prunus armeniaca</name>
    <name type="common">Apricot</name>
    <name type="synonym">Armeniaca vulgaris</name>
    <dbReference type="NCBI Taxonomy" id="36596"/>
    <lineage>
        <taxon>Eukaryota</taxon>
        <taxon>Viridiplantae</taxon>
        <taxon>Streptophyta</taxon>
        <taxon>Embryophyta</taxon>
        <taxon>Tracheophyta</taxon>
        <taxon>Spermatophyta</taxon>
        <taxon>Magnoliopsida</taxon>
        <taxon>eudicotyledons</taxon>
        <taxon>Gunneridae</taxon>
        <taxon>Pentapetalae</taxon>
        <taxon>rosids</taxon>
        <taxon>fabids</taxon>
        <taxon>Rosales</taxon>
        <taxon>Rosaceae</taxon>
        <taxon>Amygdaloideae</taxon>
        <taxon>Amygdaleae</taxon>
        <taxon>Prunus</taxon>
    </lineage>
</organism>
<feature type="chain" id="PRO_5026935462" description="GDSL esterase/lipase" evidence="2">
    <location>
        <begin position="26"/>
        <end position="441"/>
    </location>
</feature>
<protein>
    <recommendedName>
        <fullName evidence="5">GDSL esterase/lipase</fullName>
    </recommendedName>
</protein>
<sequence>MVEKKGALVIVELALLLLLLPLLSGAPVIGQVKEIAARNNVTCILVFGDSSVDSGNNNFIVTTIKSNFLPYGKDFFNGRPTGRFSNGRLATDFIADAIGYTKTIPAFLDPNQKLKDLPHGASFASAASGYDDFTANISSVLSLPRQLKYLMHYKVKLRKLVGQKRAEDIIRTAVFVMSMGTNDFLQDYYLDPTRPKQFTVEEYQNYLVSCMANAIQKMHRLGGTRLVVVGVPPLGCMPLVKTITDATTCAENYNKVAFSLNSKIQEKLETISATSRMKTAFVDAYGIIQNAINNPALYGLSETSKGCCGTGTTEFGDSCRGLETCTDPEKYVFWDAVHPTEKIGGGGGDERGVGGCGGGDGGCGGGGSGSVVVVVVLAVEVVVDVEVLEEVVVVVVVVAKDEEEEDVVVAVVVEVVNVVVQMVELNVEVEMVSFFKMNDGI</sequence>
<dbReference type="Proteomes" id="UP000507222">
    <property type="component" value="Unassembled WGS sequence"/>
</dbReference>
<evidence type="ECO:0000313" key="3">
    <source>
        <dbReference type="EMBL" id="CAB4276181.1"/>
    </source>
</evidence>
<dbReference type="InterPro" id="IPR001087">
    <property type="entry name" value="GDSL"/>
</dbReference>
<reference evidence="3 4" key="1">
    <citation type="submission" date="2020-05" db="EMBL/GenBank/DDBJ databases">
        <authorList>
            <person name="Campoy J."/>
            <person name="Schneeberger K."/>
            <person name="Spophaly S."/>
        </authorList>
    </citation>
    <scope>NUCLEOTIDE SEQUENCE [LARGE SCALE GENOMIC DNA]</scope>
    <source>
        <strain evidence="3">PruArmRojPasFocal</strain>
    </source>
</reference>
<accession>A0A6J5UJA8</accession>
<evidence type="ECO:0000256" key="1">
    <source>
        <dbReference type="ARBA" id="ARBA00008668"/>
    </source>
</evidence>
<dbReference type="GO" id="GO:0016788">
    <property type="term" value="F:hydrolase activity, acting on ester bonds"/>
    <property type="evidence" value="ECO:0007669"/>
    <property type="project" value="InterPro"/>
</dbReference>
<feature type="signal peptide" evidence="2">
    <location>
        <begin position="1"/>
        <end position="25"/>
    </location>
</feature>
<evidence type="ECO:0000313" key="4">
    <source>
        <dbReference type="Proteomes" id="UP000507222"/>
    </source>
</evidence>
<dbReference type="InterPro" id="IPR035669">
    <property type="entry name" value="SGNH_plant_lipase-like"/>
</dbReference>
<gene>
    <name evidence="3" type="ORF">CURHAP_LOCUS25199</name>
</gene>
<dbReference type="Pfam" id="PF00657">
    <property type="entry name" value="Lipase_GDSL"/>
    <property type="match status" value="1"/>
</dbReference>
<dbReference type="EMBL" id="CAEKDK010000004">
    <property type="protein sequence ID" value="CAB4276181.1"/>
    <property type="molecule type" value="Genomic_DNA"/>
</dbReference>
<dbReference type="PANTHER" id="PTHR45642">
    <property type="entry name" value="GDSL ESTERASE/LIPASE EXL3"/>
    <property type="match status" value="1"/>
</dbReference>
<name>A0A6J5UJA8_PRUAR</name>
<dbReference type="SUPFAM" id="SSF52266">
    <property type="entry name" value="SGNH hydrolase"/>
    <property type="match status" value="1"/>
</dbReference>
<dbReference type="InterPro" id="IPR050592">
    <property type="entry name" value="GDSL_lipolytic_enzyme"/>
</dbReference>
<proteinExistence type="inferred from homology"/>
<evidence type="ECO:0008006" key="5">
    <source>
        <dbReference type="Google" id="ProtNLM"/>
    </source>
</evidence>
<keyword evidence="2" id="KW-0732">Signal</keyword>
<dbReference type="PANTHER" id="PTHR45642:SF7">
    <property type="entry name" value="GDSL ESTERASE_LIPASE"/>
    <property type="match status" value="1"/>
</dbReference>